<dbReference type="Gene3D" id="1.20.144.10">
    <property type="entry name" value="Phosphatidic acid phosphatase type 2/haloperoxidase"/>
    <property type="match status" value="1"/>
</dbReference>
<sequence>METPSILHLPIPAGNQCIIPIWLDALLAILIPTLFFFIAQIRVRSFYDLNTAFWGVIWAIASTTLFQVFVKTLIGGFRPHFLSVCNPDLSRIGTGTGFQGIMYDISICSPDANKAHLRDATKSFPSGHTTAAAAGYVYLSLYFNAKMKIFSNERPHFYKLLIFLAPLLGASLIGGVLTVDNSHHWYDVIAGAVIGTTGAFAAFPFGLKEHASPTRWRDLKGYVDLLRRSAPENTRYIVCWLARHGQAWHNMGVNASPENASIPEWDSQTADPPLTRLGERQSKALNNLWKAELGRNGDPIPLPTKLFCSPLSRALATMELTFGEFLLGDPNTRAPGERPLVLEGLREFLSPFPHDKRSSKSEILHSFPGVQIEGSFTEEDELWDDTAHESDSQLEARVLSTLDHIFGHCIESTDTVISITTHSGVVMVILRLIGHRILPLRLAGVIPLVIKITEDPGSK</sequence>
<dbReference type="GO" id="GO:0046839">
    <property type="term" value="P:phospholipid dephosphorylation"/>
    <property type="evidence" value="ECO:0007669"/>
    <property type="project" value="TreeGrafter"/>
</dbReference>
<evidence type="ECO:0000256" key="3">
    <source>
        <dbReference type="ARBA" id="ARBA00022692"/>
    </source>
</evidence>
<dbReference type="InterPro" id="IPR013078">
    <property type="entry name" value="His_Pase_superF_clade-1"/>
</dbReference>
<dbReference type="SMART" id="SM00014">
    <property type="entry name" value="acidPPc"/>
    <property type="match status" value="1"/>
</dbReference>
<dbReference type="EMBL" id="CYGV01000668">
    <property type="protein sequence ID" value="CUA69171.1"/>
    <property type="molecule type" value="Genomic_DNA"/>
</dbReference>
<dbReference type="SUPFAM" id="SSF53254">
    <property type="entry name" value="Phosphoglycerate mutase-like"/>
    <property type="match status" value="1"/>
</dbReference>
<dbReference type="Proteomes" id="UP000044841">
    <property type="component" value="Unassembled WGS sequence"/>
</dbReference>
<comment type="subcellular location">
    <subcellularLocation>
        <location evidence="1">Membrane</location>
        <topology evidence="1">Multi-pass membrane protein</topology>
    </subcellularLocation>
</comment>
<keyword evidence="3 6" id="KW-0812">Transmembrane</keyword>
<evidence type="ECO:0000259" key="7">
    <source>
        <dbReference type="SMART" id="SM00014"/>
    </source>
</evidence>
<feature type="transmembrane region" description="Helical" evidence="6">
    <location>
        <begin position="157"/>
        <end position="179"/>
    </location>
</feature>
<name>A0A0K6FSE6_9AGAM</name>
<dbReference type="GO" id="GO:0006644">
    <property type="term" value="P:phospholipid metabolic process"/>
    <property type="evidence" value="ECO:0007669"/>
    <property type="project" value="InterPro"/>
</dbReference>
<dbReference type="Pfam" id="PF00300">
    <property type="entry name" value="His_Phos_1"/>
    <property type="match status" value="1"/>
</dbReference>
<evidence type="ECO:0000256" key="4">
    <source>
        <dbReference type="ARBA" id="ARBA00022989"/>
    </source>
</evidence>
<evidence type="ECO:0000256" key="2">
    <source>
        <dbReference type="ARBA" id="ARBA00008816"/>
    </source>
</evidence>
<gene>
    <name evidence="8" type="ORF">RSOLAG22IIIB_03851</name>
</gene>
<comment type="similarity">
    <text evidence="2">Belongs to the PA-phosphatase related phosphoesterase family.</text>
</comment>
<dbReference type="InterPro" id="IPR043216">
    <property type="entry name" value="PAP-like"/>
</dbReference>
<dbReference type="SMART" id="SM00855">
    <property type="entry name" value="PGAM"/>
    <property type="match status" value="1"/>
</dbReference>
<evidence type="ECO:0000313" key="8">
    <source>
        <dbReference type="EMBL" id="CUA69171.1"/>
    </source>
</evidence>
<dbReference type="InterPro" id="IPR036938">
    <property type="entry name" value="PAP2/HPO_sf"/>
</dbReference>
<feature type="transmembrane region" description="Helical" evidence="6">
    <location>
        <begin position="51"/>
        <end position="70"/>
    </location>
</feature>
<evidence type="ECO:0000313" key="9">
    <source>
        <dbReference type="Proteomes" id="UP000044841"/>
    </source>
</evidence>
<organism evidence="8 9">
    <name type="scientific">Rhizoctonia solani</name>
    <dbReference type="NCBI Taxonomy" id="456999"/>
    <lineage>
        <taxon>Eukaryota</taxon>
        <taxon>Fungi</taxon>
        <taxon>Dikarya</taxon>
        <taxon>Basidiomycota</taxon>
        <taxon>Agaricomycotina</taxon>
        <taxon>Agaricomycetes</taxon>
        <taxon>Cantharellales</taxon>
        <taxon>Ceratobasidiaceae</taxon>
        <taxon>Rhizoctonia</taxon>
    </lineage>
</organism>
<dbReference type="CDD" id="cd03390">
    <property type="entry name" value="PAP2_containing_1_like"/>
    <property type="match status" value="1"/>
</dbReference>
<feature type="transmembrane region" description="Helical" evidence="6">
    <location>
        <begin position="127"/>
        <end position="145"/>
    </location>
</feature>
<dbReference type="Gene3D" id="3.40.50.1240">
    <property type="entry name" value="Phosphoglycerate mutase-like"/>
    <property type="match status" value="1"/>
</dbReference>
<keyword evidence="4 6" id="KW-1133">Transmembrane helix</keyword>
<keyword evidence="5 6" id="KW-0472">Membrane</keyword>
<protein>
    <submittedName>
        <fullName evidence="8">PA-phosphatase related-family protein DDB_G0271516 [Dictyostelium discoideum]</fullName>
    </submittedName>
</protein>
<evidence type="ECO:0000256" key="6">
    <source>
        <dbReference type="SAM" id="Phobius"/>
    </source>
</evidence>
<reference evidence="8 9" key="1">
    <citation type="submission" date="2015-07" db="EMBL/GenBank/DDBJ databases">
        <authorList>
            <person name="Noorani M."/>
        </authorList>
    </citation>
    <scope>NUCLEOTIDE SEQUENCE [LARGE SCALE GENOMIC DNA]</scope>
    <source>
        <strain evidence="8">BBA 69670</strain>
    </source>
</reference>
<feature type="transmembrane region" description="Helical" evidence="6">
    <location>
        <begin position="20"/>
        <end position="39"/>
    </location>
</feature>
<dbReference type="GO" id="GO:0016020">
    <property type="term" value="C:membrane"/>
    <property type="evidence" value="ECO:0007669"/>
    <property type="project" value="UniProtKB-SubCell"/>
</dbReference>
<keyword evidence="9" id="KW-1185">Reference proteome</keyword>
<feature type="domain" description="Phosphatidic acid phosphatase type 2/haloperoxidase" evidence="7">
    <location>
        <begin position="53"/>
        <end position="203"/>
    </location>
</feature>
<feature type="transmembrane region" description="Helical" evidence="6">
    <location>
        <begin position="185"/>
        <end position="207"/>
    </location>
</feature>
<dbReference type="PANTHER" id="PTHR10165:SF84">
    <property type="entry name" value="PHOSPHATIDIC ACID PHOSPHATASE BETA"/>
    <property type="match status" value="1"/>
</dbReference>
<dbReference type="GO" id="GO:0008195">
    <property type="term" value="F:phosphatidate phosphatase activity"/>
    <property type="evidence" value="ECO:0007669"/>
    <property type="project" value="TreeGrafter"/>
</dbReference>
<dbReference type="PANTHER" id="PTHR10165">
    <property type="entry name" value="LIPID PHOSPHATE PHOSPHATASE"/>
    <property type="match status" value="1"/>
</dbReference>
<dbReference type="InterPro" id="IPR029033">
    <property type="entry name" value="His_PPase_superfam"/>
</dbReference>
<accession>A0A0K6FSE6</accession>
<dbReference type="Pfam" id="PF01569">
    <property type="entry name" value="PAP2"/>
    <property type="match status" value="1"/>
</dbReference>
<evidence type="ECO:0000256" key="1">
    <source>
        <dbReference type="ARBA" id="ARBA00004141"/>
    </source>
</evidence>
<dbReference type="AlphaFoldDB" id="A0A0K6FSE6"/>
<dbReference type="InterPro" id="IPR000326">
    <property type="entry name" value="PAP2/HPO"/>
</dbReference>
<dbReference type="CDD" id="cd07040">
    <property type="entry name" value="HP"/>
    <property type="match status" value="1"/>
</dbReference>
<dbReference type="SUPFAM" id="SSF48317">
    <property type="entry name" value="Acid phosphatase/Vanadium-dependent haloperoxidase"/>
    <property type="match status" value="1"/>
</dbReference>
<evidence type="ECO:0000256" key="5">
    <source>
        <dbReference type="ARBA" id="ARBA00023136"/>
    </source>
</evidence>
<proteinExistence type="inferred from homology"/>